<keyword evidence="5 9" id="KW-0812">Transmembrane</keyword>
<keyword evidence="10" id="KW-0966">Cell projection</keyword>
<evidence type="ECO:0000313" key="10">
    <source>
        <dbReference type="EMBL" id="RDU22419.1"/>
    </source>
</evidence>
<dbReference type="GO" id="GO:0009306">
    <property type="term" value="P:protein secretion"/>
    <property type="evidence" value="ECO:0007669"/>
    <property type="project" value="InterPro"/>
</dbReference>
<comment type="function">
    <text evidence="9">Role in flagellar biosynthesis.</text>
</comment>
<dbReference type="GO" id="GO:0009425">
    <property type="term" value="C:bacterial-type flagellum basal body"/>
    <property type="evidence" value="ECO:0007669"/>
    <property type="project" value="UniProtKB-SubCell"/>
</dbReference>
<dbReference type="Proteomes" id="UP000255036">
    <property type="component" value="Unassembled WGS sequence"/>
</dbReference>
<dbReference type="PANTHER" id="PTHR34040">
    <property type="entry name" value="FLAGELLAR BIOSYNTHETIC PROTEIN FLIQ"/>
    <property type="match status" value="1"/>
</dbReference>
<keyword evidence="4 9" id="KW-1003">Cell membrane</keyword>
<evidence type="ECO:0000256" key="5">
    <source>
        <dbReference type="ARBA" id="ARBA00022692"/>
    </source>
</evidence>
<dbReference type="NCBIfam" id="TIGR01402">
    <property type="entry name" value="fliQ"/>
    <property type="match status" value="1"/>
</dbReference>
<accession>A0A371AS77</accession>
<feature type="transmembrane region" description="Helical" evidence="9">
    <location>
        <begin position="21"/>
        <end position="40"/>
    </location>
</feature>
<gene>
    <name evidence="9 10" type="primary">fliQ</name>
    <name evidence="10" type="ORF">DWV06_14080</name>
</gene>
<evidence type="ECO:0000313" key="11">
    <source>
        <dbReference type="Proteomes" id="UP000255036"/>
    </source>
</evidence>
<dbReference type="InterPro" id="IPR002191">
    <property type="entry name" value="Bac_export_3"/>
</dbReference>
<evidence type="ECO:0000256" key="1">
    <source>
        <dbReference type="ARBA" id="ARBA00004651"/>
    </source>
</evidence>
<dbReference type="PANTHER" id="PTHR34040:SF2">
    <property type="entry name" value="FLAGELLAR BIOSYNTHETIC PROTEIN FLIQ"/>
    <property type="match status" value="1"/>
</dbReference>
<dbReference type="AlphaFoldDB" id="A0A371AS77"/>
<comment type="caution">
    <text evidence="10">The sequence shown here is derived from an EMBL/GenBank/DDBJ whole genome shotgun (WGS) entry which is preliminary data.</text>
</comment>
<reference evidence="10 11" key="1">
    <citation type="submission" date="2018-07" db="EMBL/GenBank/DDBJ databases">
        <title>Anaerosacharophilus polymeroproducens gen. nov. sp. nov., an anaerobic bacterium isolated from salt field.</title>
        <authorList>
            <person name="Kim W."/>
            <person name="Yang S.-H."/>
            <person name="Oh J."/>
            <person name="Lee J.-H."/>
            <person name="Kwon K.K."/>
        </authorList>
    </citation>
    <scope>NUCLEOTIDE SEQUENCE [LARGE SCALE GENOMIC DNA]</scope>
    <source>
        <strain evidence="10 11">MCWD5</strain>
    </source>
</reference>
<sequence>MISQEVVMDIARDTIWLIIKVSMPLLLVSLIIGLLVSIFQTVTSIQEQTLTFIPKIIGIFVGMLIFGGWILNSITTYMTELWSHFSYYLSGS</sequence>
<evidence type="ECO:0000256" key="6">
    <source>
        <dbReference type="ARBA" id="ARBA00022989"/>
    </source>
</evidence>
<evidence type="ECO:0000256" key="8">
    <source>
        <dbReference type="ARBA" id="ARBA00023143"/>
    </source>
</evidence>
<evidence type="ECO:0000256" key="2">
    <source>
        <dbReference type="ARBA" id="ARBA00006156"/>
    </source>
</evidence>
<dbReference type="RefSeq" id="WP_115482829.1">
    <property type="nucleotide sequence ID" value="NZ_QRCT01000049.1"/>
</dbReference>
<dbReference type="PRINTS" id="PR00952">
    <property type="entry name" value="TYPE3IMQPROT"/>
</dbReference>
<keyword evidence="11" id="KW-1185">Reference proteome</keyword>
<dbReference type="PIRSF" id="PIRSF004669">
    <property type="entry name" value="FliQ"/>
    <property type="match status" value="1"/>
</dbReference>
<keyword evidence="10" id="KW-0969">Cilium</keyword>
<organism evidence="10 11">
    <name type="scientific">Anaerosacchariphilus polymeriproducens</name>
    <dbReference type="NCBI Taxonomy" id="1812858"/>
    <lineage>
        <taxon>Bacteria</taxon>
        <taxon>Bacillati</taxon>
        <taxon>Bacillota</taxon>
        <taxon>Clostridia</taxon>
        <taxon>Lachnospirales</taxon>
        <taxon>Lachnospiraceae</taxon>
        <taxon>Anaerosacchariphilus</taxon>
    </lineage>
</organism>
<evidence type="ECO:0000256" key="4">
    <source>
        <dbReference type="ARBA" id="ARBA00022475"/>
    </source>
</evidence>
<dbReference type="EMBL" id="QRCT01000049">
    <property type="protein sequence ID" value="RDU22419.1"/>
    <property type="molecule type" value="Genomic_DNA"/>
</dbReference>
<keyword evidence="8 9" id="KW-0975">Bacterial flagellum</keyword>
<name>A0A371AS77_9FIRM</name>
<keyword evidence="7 9" id="KW-0472">Membrane</keyword>
<dbReference type="InterPro" id="IPR006305">
    <property type="entry name" value="FliQ"/>
</dbReference>
<proteinExistence type="inferred from homology"/>
<dbReference type="GO" id="GO:0005886">
    <property type="term" value="C:plasma membrane"/>
    <property type="evidence" value="ECO:0007669"/>
    <property type="project" value="UniProtKB-SubCell"/>
</dbReference>
<keyword evidence="10" id="KW-0282">Flagellum</keyword>
<evidence type="ECO:0000256" key="3">
    <source>
        <dbReference type="ARBA" id="ARBA00021718"/>
    </source>
</evidence>
<comment type="similarity">
    <text evidence="2 9">Belongs to the FliQ/MopD/SpaQ family.</text>
</comment>
<feature type="transmembrane region" description="Helical" evidence="9">
    <location>
        <begin position="52"/>
        <end position="71"/>
    </location>
</feature>
<dbReference type="OrthoDB" id="9806440at2"/>
<evidence type="ECO:0000256" key="9">
    <source>
        <dbReference type="RuleBase" id="RU364090"/>
    </source>
</evidence>
<comment type="subcellular location">
    <subcellularLocation>
        <location evidence="1 9">Cell membrane</location>
        <topology evidence="1">Multi-pass membrane protein</topology>
    </subcellularLocation>
    <subcellularLocation>
        <location evidence="9">Bacterial flagellum basal body</location>
    </subcellularLocation>
</comment>
<keyword evidence="6 9" id="KW-1133">Transmembrane helix</keyword>
<protein>
    <recommendedName>
        <fullName evidence="3 9">Flagellar biosynthetic protein FliQ</fullName>
    </recommendedName>
</protein>
<dbReference type="Pfam" id="PF01313">
    <property type="entry name" value="Bac_export_3"/>
    <property type="match status" value="1"/>
</dbReference>
<evidence type="ECO:0000256" key="7">
    <source>
        <dbReference type="ARBA" id="ARBA00023136"/>
    </source>
</evidence>
<dbReference type="GO" id="GO:0044780">
    <property type="term" value="P:bacterial-type flagellum assembly"/>
    <property type="evidence" value="ECO:0007669"/>
    <property type="project" value="InterPro"/>
</dbReference>